<evidence type="ECO:0000256" key="2">
    <source>
        <dbReference type="ARBA" id="ARBA00023235"/>
    </source>
</evidence>
<dbReference type="InterPro" id="IPR001347">
    <property type="entry name" value="SIS_dom"/>
</dbReference>
<name>A0A1F2WHZ7_9ACTN</name>
<keyword evidence="2 4" id="KW-0413">Isomerase</keyword>
<evidence type="ECO:0000313" key="5">
    <source>
        <dbReference type="Proteomes" id="UP000177876"/>
    </source>
</evidence>
<dbReference type="InterPro" id="IPR019490">
    <property type="entry name" value="Glu6P/Mann6P_isomerase_C"/>
</dbReference>
<organism evidence="4 5">
    <name type="scientific">Candidatus Solincola sediminis</name>
    <dbReference type="NCBI Taxonomy" id="1797199"/>
    <lineage>
        <taxon>Bacteria</taxon>
        <taxon>Bacillati</taxon>
        <taxon>Actinomycetota</taxon>
        <taxon>Candidatus Geothermincolia</taxon>
        <taxon>Candidatus Geothermincolales</taxon>
        <taxon>Candidatus Geothermincolaceae</taxon>
        <taxon>Candidatus Solincola</taxon>
    </lineage>
</organism>
<dbReference type="CDD" id="cd05637">
    <property type="entry name" value="SIS_PGI_PMI_2"/>
    <property type="match status" value="1"/>
</dbReference>
<comment type="similarity">
    <text evidence="1">Belongs to the PGI/PMI family.</text>
</comment>
<dbReference type="GO" id="GO:0097367">
    <property type="term" value="F:carbohydrate derivative binding"/>
    <property type="evidence" value="ECO:0007669"/>
    <property type="project" value="InterPro"/>
</dbReference>
<dbReference type="InterPro" id="IPR046348">
    <property type="entry name" value="SIS_dom_sf"/>
</dbReference>
<dbReference type="NCBIfam" id="TIGR02128">
    <property type="entry name" value="G6PI_arch"/>
    <property type="match status" value="1"/>
</dbReference>
<dbReference type="Proteomes" id="UP000177876">
    <property type="component" value="Unassembled WGS sequence"/>
</dbReference>
<evidence type="ECO:0000259" key="3">
    <source>
        <dbReference type="PROSITE" id="PS51464"/>
    </source>
</evidence>
<dbReference type="PROSITE" id="PS51464">
    <property type="entry name" value="SIS"/>
    <property type="match status" value="1"/>
</dbReference>
<dbReference type="GO" id="GO:0005975">
    <property type="term" value="P:carbohydrate metabolic process"/>
    <property type="evidence" value="ECO:0007669"/>
    <property type="project" value="InterPro"/>
</dbReference>
<dbReference type="Gene3D" id="3.40.50.10490">
    <property type="entry name" value="Glucose-6-phosphate isomerase like protein, domain 1"/>
    <property type="match status" value="2"/>
</dbReference>
<dbReference type="AlphaFoldDB" id="A0A1F2WHZ7"/>
<feature type="domain" description="SIS" evidence="3">
    <location>
        <begin position="41"/>
        <end position="177"/>
    </location>
</feature>
<protein>
    <submittedName>
        <fullName evidence="4">Bifunctional phosphoglucose/phosphomannose isomerase</fullName>
    </submittedName>
</protein>
<evidence type="ECO:0000313" key="4">
    <source>
        <dbReference type="EMBL" id="OFW56488.1"/>
    </source>
</evidence>
<dbReference type="Pfam" id="PF10432">
    <property type="entry name" value="bact-PGI_C"/>
    <property type="match status" value="1"/>
</dbReference>
<dbReference type="GO" id="GO:1901135">
    <property type="term" value="P:carbohydrate derivative metabolic process"/>
    <property type="evidence" value="ECO:0007669"/>
    <property type="project" value="InterPro"/>
</dbReference>
<dbReference type="STRING" id="1797197.A2Y75_10095"/>
<comment type="caution">
    <text evidence="4">The sequence shown here is derived from an EMBL/GenBank/DDBJ whole genome shotgun (WGS) entry which is preliminary data.</text>
</comment>
<proteinExistence type="inferred from homology"/>
<dbReference type="EMBL" id="MELK01000045">
    <property type="protein sequence ID" value="OFW56488.1"/>
    <property type="molecule type" value="Genomic_DNA"/>
</dbReference>
<reference evidence="4 5" key="1">
    <citation type="journal article" date="2016" name="Nat. Commun.">
        <title>Thousands of microbial genomes shed light on interconnected biogeochemical processes in an aquifer system.</title>
        <authorList>
            <person name="Anantharaman K."/>
            <person name="Brown C.T."/>
            <person name="Hug L.A."/>
            <person name="Sharon I."/>
            <person name="Castelle C.J."/>
            <person name="Probst A.J."/>
            <person name="Thomas B.C."/>
            <person name="Singh A."/>
            <person name="Wilkins M.J."/>
            <person name="Karaoz U."/>
            <person name="Brodie E.L."/>
            <person name="Williams K.H."/>
            <person name="Hubbard S.S."/>
            <person name="Banfield J.F."/>
        </authorList>
    </citation>
    <scope>NUCLEOTIDE SEQUENCE [LARGE SCALE GENOMIC DNA]</scope>
</reference>
<dbReference type="Pfam" id="PF01380">
    <property type="entry name" value="SIS"/>
    <property type="match status" value="1"/>
</dbReference>
<sequence>MPEISLDDVMQLEDSDPQGMLSMIESFPKQCLEALKLGTDMLDVPEASGIKKVAFIGMGGSGIGGQVLRALLEEPAGLSISVHRSYKLPSVLGPDTLAVVVSYSGNTEETLAALDDAVYLGCKIMAVTGGGQLLQKARDFRWPLITVPQGLQPRAALGYLSLPQAVAMEKMGLIQGFIKVAHECIDYLKDKKEEWGRMSPLNRNFAKQLATRLQDKIPVVYGTDGILAVAAYRWKCQFNENTEIPAFCNMIPEMDHNEIVGWHGLDEFTRKVELIFLVEEGQDTRMANRVEVTAELLQDRVGGVTMIHVGGNTPLDKLFSTMYLGDFVSTYLALLNGTDPVPVAIISELKERMAKVEPGR</sequence>
<gene>
    <name evidence="4" type="ORF">A2Y75_10095</name>
</gene>
<dbReference type="GO" id="GO:0004476">
    <property type="term" value="F:mannose-6-phosphate isomerase activity"/>
    <property type="evidence" value="ECO:0007669"/>
    <property type="project" value="InterPro"/>
</dbReference>
<dbReference type="GO" id="GO:0004347">
    <property type="term" value="F:glucose-6-phosphate isomerase activity"/>
    <property type="evidence" value="ECO:0007669"/>
    <property type="project" value="InterPro"/>
</dbReference>
<evidence type="ECO:0000256" key="1">
    <source>
        <dbReference type="ARBA" id="ARBA00010523"/>
    </source>
</evidence>
<accession>A0A1F2WHZ7</accession>
<dbReference type="NCBIfam" id="NF006426">
    <property type="entry name" value="PRK08674.1-6"/>
    <property type="match status" value="1"/>
</dbReference>
<dbReference type="SUPFAM" id="SSF53697">
    <property type="entry name" value="SIS domain"/>
    <property type="match status" value="1"/>
</dbReference>